<dbReference type="CDD" id="cd07438">
    <property type="entry name" value="PHP_HisPPase_AMP"/>
    <property type="match status" value="1"/>
</dbReference>
<dbReference type="PANTHER" id="PTHR42924">
    <property type="entry name" value="EXONUCLEASE"/>
    <property type="match status" value="1"/>
</dbReference>
<dbReference type="Gene3D" id="3.20.20.140">
    <property type="entry name" value="Metal-dependent hydrolases"/>
    <property type="match status" value="1"/>
</dbReference>
<dbReference type="Gene3D" id="1.10.150.650">
    <property type="match status" value="1"/>
</dbReference>
<reference evidence="2 3" key="1">
    <citation type="journal article" date="2012" name="J. Bacteriol.">
        <title>Complete Genome Sequence of Providencia stuartii Clinical Isolate MRSN 2154.</title>
        <authorList>
            <person name="Clifford R.J."/>
            <person name="Hang J."/>
            <person name="Riley M.C."/>
            <person name="Onmus-Leone F."/>
            <person name="Kuschner R.A."/>
            <person name="Lesho E.P."/>
            <person name="Waterman P.E."/>
        </authorList>
    </citation>
    <scope>NUCLEOTIDE SEQUENCE [LARGE SCALE GENOMIC DNA]</scope>
    <source>
        <strain evidence="2 3">MRSN 2154</strain>
    </source>
</reference>
<dbReference type="AlphaFoldDB" id="A0A140NIJ9"/>
<accession>A0A140NIJ9</accession>
<dbReference type="InterPro" id="IPR004013">
    <property type="entry name" value="PHP_dom"/>
</dbReference>
<evidence type="ECO:0000313" key="3">
    <source>
        <dbReference type="Proteomes" id="UP000005012"/>
    </source>
</evidence>
<gene>
    <name evidence="2" type="ordered locus">S70_00515</name>
</gene>
<dbReference type="InterPro" id="IPR003141">
    <property type="entry name" value="Pol/His_phosphatase_N"/>
</dbReference>
<protein>
    <submittedName>
        <fullName evidence="2">Protein trpH</fullName>
    </submittedName>
</protein>
<dbReference type="OrthoDB" id="9804333at2"/>
<dbReference type="SMART" id="SM00481">
    <property type="entry name" value="POLIIIAc"/>
    <property type="match status" value="1"/>
</dbReference>
<dbReference type="GO" id="GO:0035312">
    <property type="term" value="F:5'-3' DNA exonuclease activity"/>
    <property type="evidence" value="ECO:0007669"/>
    <property type="project" value="TreeGrafter"/>
</dbReference>
<dbReference type="EMBL" id="CP003488">
    <property type="protein sequence ID" value="AFH92006.1"/>
    <property type="molecule type" value="Genomic_DNA"/>
</dbReference>
<evidence type="ECO:0000259" key="1">
    <source>
        <dbReference type="SMART" id="SM00481"/>
    </source>
</evidence>
<dbReference type="RefSeq" id="WP_014656053.1">
    <property type="nucleotide sequence ID" value="NC_017731.1"/>
</dbReference>
<organism evidence="2 3">
    <name type="scientific">Providencia stuartii (strain MRSN 2154)</name>
    <dbReference type="NCBI Taxonomy" id="1157951"/>
    <lineage>
        <taxon>Bacteria</taxon>
        <taxon>Pseudomonadati</taxon>
        <taxon>Pseudomonadota</taxon>
        <taxon>Gammaproteobacteria</taxon>
        <taxon>Enterobacterales</taxon>
        <taxon>Morganellaceae</taxon>
        <taxon>Providencia</taxon>
    </lineage>
</organism>
<dbReference type="PATRIC" id="fig|1157951.4.peg.106"/>
<dbReference type="PANTHER" id="PTHR42924:SF3">
    <property type="entry name" value="POLYMERASE_HISTIDINOL PHOSPHATASE N-TERMINAL DOMAIN-CONTAINING PROTEIN"/>
    <property type="match status" value="1"/>
</dbReference>
<proteinExistence type="predicted"/>
<dbReference type="InterPro" id="IPR052018">
    <property type="entry name" value="PHP_domain"/>
</dbReference>
<reference evidence="3" key="2">
    <citation type="submission" date="2012-04" db="EMBL/GenBank/DDBJ databases">
        <title>Complete genome sequence of Providencia stuartii clinical isolate MRSN 2154.</title>
        <authorList>
            <person name="Clifford R.J."/>
            <person name="Hang J."/>
            <person name="Riley M.C."/>
            <person name="Onmus-Leone F."/>
            <person name="Kuschner R.A."/>
            <person name="Lesho E.P."/>
            <person name="Waterman P.E."/>
        </authorList>
    </citation>
    <scope>NUCLEOTIDE SEQUENCE [LARGE SCALE GENOMIC DNA]</scope>
    <source>
        <strain evidence="3">MRSN 2154</strain>
    </source>
</reference>
<dbReference type="GO" id="GO:0004534">
    <property type="term" value="F:5'-3' RNA exonuclease activity"/>
    <property type="evidence" value="ECO:0007669"/>
    <property type="project" value="TreeGrafter"/>
</dbReference>
<dbReference type="SUPFAM" id="SSF89550">
    <property type="entry name" value="PHP domain-like"/>
    <property type="match status" value="1"/>
</dbReference>
<dbReference type="HOGENOM" id="CLU_067347_0_0_6"/>
<dbReference type="KEGG" id="psi:S70_00515"/>
<dbReference type="InterPro" id="IPR016195">
    <property type="entry name" value="Pol/histidinol_Pase-like"/>
</dbReference>
<feature type="domain" description="Polymerase/histidinol phosphatase N-terminal" evidence="1">
    <location>
        <begin position="12"/>
        <end position="79"/>
    </location>
</feature>
<sequence length="290" mass="32669">MSQFSSPLMTRYDLHCHTQASDGDLSPIEVVERAIEMGVNVLSITDHDTCEGVIEAREYLSHAQRPLTLINGVEISTLWENIEIHIVGLNFSPTASAMVELLERQSVLRVERGKEIGRRLQKAGIADAWENALEIAQGGQVTRAHFAQYLVKTGKEKTISNVFKRYLSKGKTGYVPAKWCTIDEAVKVIQQAGGVAVLAHPSKYQLSNKWLKRLIAYFKQCQGDAMEVSHCQQPANEKQYLDELAQSANLKTSMGSDFHRPCSWIELGRNLWLPDDQRAVWTLWDEVKTT</sequence>
<evidence type="ECO:0000313" key="2">
    <source>
        <dbReference type="EMBL" id="AFH92006.1"/>
    </source>
</evidence>
<dbReference type="Proteomes" id="UP000005012">
    <property type="component" value="Chromosome"/>
</dbReference>
<dbReference type="Pfam" id="PF02811">
    <property type="entry name" value="PHP"/>
    <property type="match status" value="1"/>
</dbReference>
<dbReference type="NCBIfam" id="NF047791">
    <property type="entry name" value="RNaseRnm"/>
    <property type="match status" value="1"/>
</dbReference>
<name>A0A140NIJ9_PROSM</name>